<dbReference type="CDD" id="cd00190">
    <property type="entry name" value="Tryp_SPc"/>
    <property type="match status" value="1"/>
</dbReference>
<dbReference type="PANTHER" id="PTHR24276:SF95">
    <property type="entry name" value="PEPTIDASE S1 DOMAIN-CONTAINING PROTEIN"/>
    <property type="match status" value="1"/>
</dbReference>
<dbReference type="InterPro" id="IPR009003">
    <property type="entry name" value="Peptidase_S1_PA"/>
</dbReference>
<feature type="chain" id="PRO_5040106498" description="Peptidase S1 domain-containing protein" evidence="6">
    <location>
        <begin position="19"/>
        <end position="264"/>
    </location>
</feature>
<keyword evidence="2" id="KW-0645">Protease</keyword>
<dbReference type="OrthoDB" id="10061449at2759"/>
<organism evidence="8 9">
    <name type="scientific">Psylliodes chrysocephalus</name>
    <dbReference type="NCBI Taxonomy" id="3402493"/>
    <lineage>
        <taxon>Eukaryota</taxon>
        <taxon>Metazoa</taxon>
        <taxon>Ecdysozoa</taxon>
        <taxon>Arthropoda</taxon>
        <taxon>Hexapoda</taxon>
        <taxon>Insecta</taxon>
        <taxon>Pterygota</taxon>
        <taxon>Neoptera</taxon>
        <taxon>Endopterygota</taxon>
        <taxon>Coleoptera</taxon>
        <taxon>Polyphaga</taxon>
        <taxon>Cucujiformia</taxon>
        <taxon>Chrysomeloidea</taxon>
        <taxon>Chrysomelidae</taxon>
        <taxon>Galerucinae</taxon>
        <taxon>Alticini</taxon>
        <taxon>Psylliodes</taxon>
    </lineage>
</organism>
<dbReference type="PRINTS" id="PR00722">
    <property type="entry name" value="CHYMOTRYPSIN"/>
</dbReference>
<evidence type="ECO:0000256" key="5">
    <source>
        <dbReference type="ARBA" id="ARBA00023157"/>
    </source>
</evidence>
<sequence>MFSAKVVIILAAVATCYGVPSAKFYIDRLKIDGGNAAKIEDYPFVASIQVCIFGSCIHTCGGVIIDNKWILTSSACAVESIKIVVGTADLQGDDKVLVDIDSLYVHPNAPINGTLPIVNDLALIKLSNSLTFNDKVQAAKLPKKGQEFTGKAVLIGFGDSETPKMNTLQAALDLALTSNDVCAKQLEDFFKDQQLLDNDSNVCTLSTTSNTCDTDLGSPLSQDGTVIATVSLFIQPCGSKGAPNVYTKLSTFVDWIDQTITENS</sequence>
<evidence type="ECO:0000256" key="4">
    <source>
        <dbReference type="ARBA" id="ARBA00022825"/>
    </source>
</evidence>
<dbReference type="GO" id="GO:0006508">
    <property type="term" value="P:proteolysis"/>
    <property type="evidence" value="ECO:0007669"/>
    <property type="project" value="UniProtKB-KW"/>
</dbReference>
<evidence type="ECO:0000313" key="8">
    <source>
        <dbReference type="EMBL" id="CAH1109348.1"/>
    </source>
</evidence>
<dbReference type="PROSITE" id="PS50240">
    <property type="entry name" value="TRYPSIN_DOM"/>
    <property type="match status" value="1"/>
</dbReference>
<keyword evidence="5" id="KW-1015">Disulfide bond</keyword>
<dbReference type="SMART" id="SM00020">
    <property type="entry name" value="Tryp_SPc"/>
    <property type="match status" value="1"/>
</dbReference>
<dbReference type="AlphaFoldDB" id="A0A9P0D016"/>
<gene>
    <name evidence="8" type="ORF">PSYICH_LOCUS10365</name>
</gene>
<keyword evidence="9" id="KW-1185">Reference proteome</keyword>
<keyword evidence="3" id="KW-0378">Hydrolase</keyword>
<proteinExistence type="inferred from homology"/>
<accession>A0A9P0D016</accession>
<dbReference type="SUPFAM" id="SSF50494">
    <property type="entry name" value="Trypsin-like serine proteases"/>
    <property type="match status" value="1"/>
</dbReference>
<dbReference type="InterPro" id="IPR043504">
    <property type="entry name" value="Peptidase_S1_PA_chymotrypsin"/>
</dbReference>
<evidence type="ECO:0000256" key="6">
    <source>
        <dbReference type="SAM" id="SignalP"/>
    </source>
</evidence>
<name>A0A9P0D016_9CUCU</name>
<dbReference type="Gene3D" id="2.40.10.10">
    <property type="entry name" value="Trypsin-like serine proteases"/>
    <property type="match status" value="2"/>
</dbReference>
<dbReference type="EMBL" id="OV651816">
    <property type="protein sequence ID" value="CAH1109348.1"/>
    <property type="molecule type" value="Genomic_DNA"/>
</dbReference>
<dbReference type="InterPro" id="IPR050430">
    <property type="entry name" value="Peptidase_S1"/>
</dbReference>
<evidence type="ECO:0000256" key="2">
    <source>
        <dbReference type="ARBA" id="ARBA00022670"/>
    </source>
</evidence>
<dbReference type="GO" id="GO:0004252">
    <property type="term" value="F:serine-type endopeptidase activity"/>
    <property type="evidence" value="ECO:0007669"/>
    <property type="project" value="InterPro"/>
</dbReference>
<dbReference type="Proteomes" id="UP001153636">
    <property type="component" value="Chromosome 4"/>
</dbReference>
<dbReference type="PANTHER" id="PTHR24276">
    <property type="entry name" value="POLYSERASE-RELATED"/>
    <property type="match status" value="1"/>
</dbReference>
<reference evidence="8" key="1">
    <citation type="submission" date="2022-01" db="EMBL/GenBank/DDBJ databases">
        <authorList>
            <person name="King R."/>
        </authorList>
    </citation>
    <scope>NUCLEOTIDE SEQUENCE</scope>
</reference>
<dbReference type="InterPro" id="IPR001314">
    <property type="entry name" value="Peptidase_S1A"/>
</dbReference>
<evidence type="ECO:0000256" key="1">
    <source>
        <dbReference type="ARBA" id="ARBA00007664"/>
    </source>
</evidence>
<dbReference type="Pfam" id="PF00089">
    <property type="entry name" value="Trypsin"/>
    <property type="match status" value="1"/>
</dbReference>
<comment type="similarity">
    <text evidence="1">Belongs to the peptidase S1 family.</text>
</comment>
<evidence type="ECO:0000256" key="3">
    <source>
        <dbReference type="ARBA" id="ARBA00022801"/>
    </source>
</evidence>
<feature type="signal peptide" evidence="6">
    <location>
        <begin position="1"/>
        <end position="18"/>
    </location>
</feature>
<protein>
    <recommendedName>
        <fullName evidence="7">Peptidase S1 domain-containing protein</fullName>
    </recommendedName>
</protein>
<evidence type="ECO:0000313" key="9">
    <source>
        <dbReference type="Proteomes" id="UP001153636"/>
    </source>
</evidence>
<dbReference type="InterPro" id="IPR001254">
    <property type="entry name" value="Trypsin_dom"/>
</dbReference>
<evidence type="ECO:0000259" key="7">
    <source>
        <dbReference type="PROSITE" id="PS50240"/>
    </source>
</evidence>
<keyword evidence="4" id="KW-0720">Serine protease</keyword>
<keyword evidence="6" id="KW-0732">Signal</keyword>
<feature type="domain" description="Peptidase S1" evidence="7">
    <location>
        <begin position="31"/>
        <end position="261"/>
    </location>
</feature>